<evidence type="ECO:0000313" key="1">
    <source>
        <dbReference type="EMBL" id="MBS3650808.1"/>
    </source>
</evidence>
<sequence length="258" mass="29314">MLKVDRASKGVRDLNELFRERRPFGYFVETNTKTCKRATFAKKNKTVVNEAAIMCGEIIHNLRSALDHVYWEIVSPFASTERERKKVQFPFCEEAGRLQKTVEDRLADRVSPKFFKAIMDLKPHGEPGGNELLYLIDKLDILDKHRLLIPTGDYTRISEQLLRAQVPDFPQDLSIDCVIFGSNQRDIMWGVPRHVLARIDLGGIRPPTLNQFEKELDVPVDIVFEIGGDGTPRPVIPTLHALVNVTAKTIKIIKAAAR</sequence>
<dbReference type="EMBL" id="JAGWCR010000010">
    <property type="protein sequence ID" value="MBS3650808.1"/>
    <property type="molecule type" value="Genomic_DNA"/>
</dbReference>
<keyword evidence="2" id="KW-1185">Reference proteome</keyword>
<dbReference type="AlphaFoldDB" id="A0A942I3T0"/>
<dbReference type="RefSeq" id="WP_188256344.1">
    <property type="nucleotide sequence ID" value="NZ_JABVCF010000010.1"/>
</dbReference>
<name>A0A942I3T0_9HYPH</name>
<protein>
    <submittedName>
        <fullName evidence="1">Uncharacterized protein</fullName>
    </submittedName>
</protein>
<accession>A0A942I3T0</accession>
<proteinExistence type="predicted"/>
<reference evidence="1" key="1">
    <citation type="submission" date="2021-04" db="EMBL/GenBank/DDBJ databases">
        <title>Pseudaminobacter soli sp. nov., isolated from paddy soil contaminated by heavy metals.</title>
        <authorList>
            <person name="Zhang K."/>
        </authorList>
    </citation>
    <scope>NUCLEOTIDE SEQUENCE</scope>
    <source>
        <strain evidence="1">19-2017</strain>
    </source>
</reference>
<dbReference type="Proteomes" id="UP000680348">
    <property type="component" value="Unassembled WGS sequence"/>
</dbReference>
<comment type="caution">
    <text evidence="1">The sequence shown here is derived from an EMBL/GenBank/DDBJ whole genome shotgun (WGS) entry which is preliminary data.</text>
</comment>
<gene>
    <name evidence="1" type="ORF">KEU06_19535</name>
</gene>
<organism evidence="1 2">
    <name type="scientific">Pseudaminobacter soli</name>
    <name type="common">ex Zhang et al. 2022</name>
    <dbReference type="NCBI Taxonomy" id="2831468"/>
    <lineage>
        <taxon>Bacteria</taxon>
        <taxon>Pseudomonadati</taxon>
        <taxon>Pseudomonadota</taxon>
        <taxon>Alphaproteobacteria</taxon>
        <taxon>Hyphomicrobiales</taxon>
        <taxon>Phyllobacteriaceae</taxon>
        <taxon>Pseudaminobacter</taxon>
    </lineage>
</organism>
<evidence type="ECO:0000313" key="2">
    <source>
        <dbReference type="Proteomes" id="UP000680348"/>
    </source>
</evidence>